<organism evidence="11 12">
    <name type="scientific">Tribolium castaneum</name>
    <name type="common">Red flour beetle</name>
    <dbReference type="NCBI Taxonomy" id="7070"/>
    <lineage>
        <taxon>Eukaryota</taxon>
        <taxon>Metazoa</taxon>
        <taxon>Ecdysozoa</taxon>
        <taxon>Arthropoda</taxon>
        <taxon>Hexapoda</taxon>
        <taxon>Insecta</taxon>
        <taxon>Pterygota</taxon>
        <taxon>Neoptera</taxon>
        <taxon>Endopterygota</taxon>
        <taxon>Coleoptera</taxon>
        <taxon>Polyphaga</taxon>
        <taxon>Cucujiformia</taxon>
        <taxon>Tenebrionidae</taxon>
        <taxon>Tenebrionidae incertae sedis</taxon>
        <taxon>Tribolium</taxon>
    </lineage>
</organism>
<feature type="domain" description="AB hydrolase-1" evidence="10">
    <location>
        <begin position="95"/>
        <end position="224"/>
    </location>
</feature>
<evidence type="ECO:0000256" key="3">
    <source>
        <dbReference type="ARBA" id="ARBA00022801"/>
    </source>
</evidence>
<dbReference type="Proteomes" id="UP000007266">
    <property type="component" value="Linkage group 5"/>
</dbReference>
<dbReference type="InterPro" id="IPR025483">
    <property type="entry name" value="Lipase_euk"/>
</dbReference>
<keyword evidence="4 7" id="KW-0442">Lipid degradation</keyword>
<protein>
    <recommendedName>
        <fullName evidence="7">Lipase</fullName>
    </recommendedName>
</protein>
<keyword evidence="2 9" id="KW-0732">Signal</keyword>
<evidence type="ECO:0000256" key="7">
    <source>
        <dbReference type="PIRNR" id="PIRNR000862"/>
    </source>
</evidence>
<evidence type="ECO:0000313" key="12">
    <source>
        <dbReference type="Proteomes" id="UP000007266"/>
    </source>
</evidence>
<keyword evidence="3 7" id="KW-0378">Hydrolase</keyword>
<feature type="active site" description="Charge relay system" evidence="8">
    <location>
        <position position="392"/>
    </location>
</feature>
<feature type="signal peptide" evidence="9">
    <location>
        <begin position="1"/>
        <end position="22"/>
    </location>
</feature>
<dbReference type="STRING" id="7070.A0A139WHM4"/>
<evidence type="ECO:0000256" key="2">
    <source>
        <dbReference type="ARBA" id="ARBA00022729"/>
    </source>
</evidence>
<reference evidence="11 12" key="2">
    <citation type="journal article" date="2010" name="Nucleic Acids Res.">
        <title>BeetleBase in 2010: revisions to provide comprehensive genomic information for Tribolium castaneum.</title>
        <authorList>
            <person name="Kim H.S."/>
            <person name="Murphy T."/>
            <person name="Xia J."/>
            <person name="Caragea D."/>
            <person name="Park Y."/>
            <person name="Beeman R.W."/>
            <person name="Lorenzen M.D."/>
            <person name="Butcher S."/>
            <person name="Manak J.R."/>
            <person name="Brown S.J."/>
        </authorList>
    </citation>
    <scope>GENOME REANNOTATION</scope>
    <source>
        <strain evidence="11 12">Georgia GA2</strain>
    </source>
</reference>
<dbReference type="AlphaFoldDB" id="A0A139WHM4"/>
<evidence type="ECO:0000256" key="6">
    <source>
        <dbReference type="ARBA" id="ARBA00023180"/>
    </source>
</evidence>
<dbReference type="InterPro" id="IPR029058">
    <property type="entry name" value="AB_hydrolase_fold"/>
</dbReference>
<keyword evidence="5" id="KW-0443">Lipid metabolism</keyword>
<dbReference type="InterPro" id="IPR000073">
    <property type="entry name" value="AB_hydrolase_1"/>
</dbReference>
<evidence type="ECO:0000256" key="1">
    <source>
        <dbReference type="ARBA" id="ARBA00010701"/>
    </source>
</evidence>
<evidence type="ECO:0000313" key="11">
    <source>
        <dbReference type="EMBL" id="KYB27361.1"/>
    </source>
</evidence>
<dbReference type="PANTHER" id="PTHR11005">
    <property type="entry name" value="LYSOSOMAL ACID LIPASE-RELATED"/>
    <property type="match status" value="1"/>
</dbReference>
<dbReference type="FunFam" id="3.40.50.1820:FF:000057">
    <property type="entry name" value="Lipase"/>
    <property type="match status" value="1"/>
</dbReference>
<dbReference type="GO" id="GO:0016298">
    <property type="term" value="F:lipase activity"/>
    <property type="evidence" value="ECO:0000318"/>
    <property type="project" value="GO_Central"/>
</dbReference>
<dbReference type="PIRSF" id="PIRSF000862">
    <property type="entry name" value="Steryl_ester_lip"/>
    <property type="match status" value="1"/>
</dbReference>
<evidence type="ECO:0000256" key="9">
    <source>
        <dbReference type="SAM" id="SignalP"/>
    </source>
</evidence>
<dbReference type="GO" id="GO:0016042">
    <property type="term" value="P:lipid catabolic process"/>
    <property type="evidence" value="ECO:0007669"/>
    <property type="project" value="UniProtKB-KW"/>
</dbReference>
<dbReference type="SUPFAM" id="SSF53474">
    <property type="entry name" value="alpha/beta-Hydrolases"/>
    <property type="match status" value="1"/>
</dbReference>
<feature type="active site" description="Charge relay system" evidence="8">
    <location>
        <position position="357"/>
    </location>
</feature>
<dbReference type="EMBL" id="KQ971343">
    <property type="protein sequence ID" value="KYB27361.1"/>
    <property type="molecule type" value="Genomic_DNA"/>
</dbReference>
<feature type="active site" description="Nucleophile" evidence="8">
    <location>
        <position position="186"/>
    </location>
</feature>
<gene>
    <name evidence="11" type="primary">AUGUSTUS-3.0.2_33210</name>
    <name evidence="11" type="ORF">TcasGA2_TC033210</name>
</gene>
<feature type="chain" id="PRO_5007300031" description="Lipase" evidence="9">
    <location>
        <begin position="23"/>
        <end position="419"/>
    </location>
</feature>
<keyword evidence="12" id="KW-1185">Reference proteome</keyword>
<proteinExistence type="inferred from homology"/>
<dbReference type="InParanoid" id="A0A139WHM4"/>
<sequence>MFQNSVLLIFLNLCLLAHQSHSEANNVCKTMNDYIHMENNTNCWYNPDVGSPVPDIITRRGYPLETYYFQTEDGNINAIYRVPHNNMNINESKQPIVLHPGLGGSPNSFLCVGNRSLVFFLVNNGYDVWLPHRRGSAYGKGHIKYNRTDPQFWDFSFHECGYYDITAEIDFIKTKNPRKVVLLGYSMGTTETYVYAILRKEHAKEHVAGIVSLGATAYLEHPNSILKHLALVSPYLEGSLRFRSINSMYDGWETQKLERKITYRTLVITWNFMMGLYGEDPDQLDPADLPVYIGNRPASTSIKSVIHFVQNIMSGGKFQFYDYGFLKNLLVYKSTTPPLYNVSEIDVPMYIFYGEADAINPKEDVFKFYNDLKVKNKGLIHISEDKKVKYNHADFVMAKDTEKLFYGVLLRVLRENLNG</sequence>
<reference evidence="11 12" key="1">
    <citation type="journal article" date="2008" name="Nature">
        <title>The genome of the model beetle and pest Tribolium castaneum.</title>
        <authorList>
            <consortium name="Tribolium Genome Sequencing Consortium"/>
            <person name="Richards S."/>
            <person name="Gibbs R.A."/>
            <person name="Weinstock G.M."/>
            <person name="Brown S.J."/>
            <person name="Denell R."/>
            <person name="Beeman R.W."/>
            <person name="Gibbs R."/>
            <person name="Beeman R.W."/>
            <person name="Brown S.J."/>
            <person name="Bucher G."/>
            <person name="Friedrich M."/>
            <person name="Grimmelikhuijzen C.J."/>
            <person name="Klingler M."/>
            <person name="Lorenzen M."/>
            <person name="Richards S."/>
            <person name="Roth S."/>
            <person name="Schroder R."/>
            <person name="Tautz D."/>
            <person name="Zdobnov E.M."/>
            <person name="Muzny D."/>
            <person name="Gibbs R.A."/>
            <person name="Weinstock G.M."/>
            <person name="Attaway T."/>
            <person name="Bell S."/>
            <person name="Buhay C.J."/>
            <person name="Chandrabose M.N."/>
            <person name="Chavez D."/>
            <person name="Clerk-Blankenburg K.P."/>
            <person name="Cree A."/>
            <person name="Dao M."/>
            <person name="Davis C."/>
            <person name="Chacko J."/>
            <person name="Dinh H."/>
            <person name="Dugan-Rocha S."/>
            <person name="Fowler G."/>
            <person name="Garner T.T."/>
            <person name="Garnes J."/>
            <person name="Gnirke A."/>
            <person name="Hawes A."/>
            <person name="Hernandez J."/>
            <person name="Hines S."/>
            <person name="Holder M."/>
            <person name="Hume J."/>
            <person name="Jhangiani S.N."/>
            <person name="Joshi V."/>
            <person name="Khan Z.M."/>
            <person name="Jackson L."/>
            <person name="Kovar C."/>
            <person name="Kowis A."/>
            <person name="Lee S."/>
            <person name="Lewis L.R."/>
            <person name="Margolis J."/>
            <person name="Morgan M."/>
            <person name="Nazareth L.V."/>
            <person name="Nguyen N."/>
            <person name="Okwuonu G."/>
            <person name="Parker D."/>
            <person name="Richards S."/>
            <person name="Ruiz S.J."/>
            <person name="Santibanez J."/>
            <person name="Savard J."/>
            <person name="Scherer S.E."/>
            <person name="Schneider B."/>
            <person name="Sodergren E."/>
            <person name="Tautz D."/>
            <person name="Vattahil S."/>
            <person name="Villasana D."/>
            <person name="White C.S."/>
            <person name="Wright R."/>
            <person name="Park Y."/>
            <person name="Beeman R.W."/>
            <person name="Lord J."/>
            <person name="Oppert B."/>
            <person name="Lorenzen M."/>
            <person name="Brown S."/>
            <person name="Wang L."/>
            <person name="Savard J."/>
            <person name="Tautz D."/>
            <person name="Richards S."/>
            <person name="Weinstock G."/>
            <person name="Gibbs R.A."/>
            <person name="Liu Y."/>
            <person name="Worley K."/>
            <person name="Weinstock G."/>
            <person name="Elsik C.G."/>
            <person name="Reese J.T."/>
            <person name="Elhaik E."/>
            <person name="Landan G."/>
            <person name="Graur D."/>
            <person name="Arensburger P."/>
            <person name="Atkinson P."/>
            <person name="Beeman R.W."/>
            <person name="Beidler J."/>
            <person name="Brown S.J."/>
            <person name="Demuth J.P."/>
            <person name="Drury D.W."/>
            <person name="Du Y.Z."/>
            <person name="Fujiwara H."/>
            <person name="Lorenzen M."/>
            <person name="Maselli V."/>
            <person name="Osanai M."/>
            <person name="Park Y."/>
            <person name="Robertson H.M."/>
            <person name="Tu Z."/>
            <person name="Wang J.J."/>
            <person name="Wang S."/>
            <person name="Richards S."/>
            <person name="Song H."/>
            <person name="Zhang L."/>
            <person name="Sodergren E."/>
            <person name="Werner D."/>
            <person name="Stanke M."/>
            <person name="Morgenstern B."/>
            <person name="Solovyev V."/>
            <person name="Kosarev P."/>
            <person name="Brown G."/>
            <person name="Chen H.C."/>
            <person name="Ermolaeva O."/>
            <person name="Hlavina W."/>
            <person name="Kapustin Y."/>
            <person name="Kiryutin B."/>
            <person name="Kitts P."/>
            <person name="Maglott D."/>
            <person name="Pruitt K."/>
            <person name="Sapojnikov V."/>
            <person name="Souvorov A."/>
            <person name="Mackey A.J."/>
            <person name="Waterhouse R.M."/>
            <person name="Wyder S."/>
            <person name="Zdobnov E.M."/>
            <person name="Zdobnov E.M."/>
            <person name="Wyder S."/>
            <person name="Kriventseva E.V."/>
            <person name="Kadowaki T."/>
            <person name="Bork P."/>
            <person name="Aranda M."/>
            <person name="Bao R."/>
            <person name="Beermann A."/>
            <person name="Berns N."/>
            <person name="Bolognesi R."/>
            <person name="Bonneton F."/>
            <person name="Bopp D."/>
            <person name="Brown S.J."/>
            <person name="Bucher G."/>
            <person name="Butts T."/>
            <person name="Chaumot A."/>
            <person name="Denell R.E."/>
            <person name="Ferrier D.E."/>
            <person name="Friedrich M."/>
            <person name="Gordon C.M."/>
            <person name="Jindra M."/>
            <person name="Klingler M."/>
            <person name="Lan Q."/>
            <person name="Lattorff H.M."/>
            <person name="Laudet V."/>
            <person name="von Levetsow C."/>
            <person name="Liu Z."/>
            <person name="Lutz R."/>
            <person name="Lynch J.A."/>
            <person name="da Fonseca R.N."/>
            <person name="Posnien N."/>
            <person name="Reuter R."/>
            <person name="Roth S."/>
            <person name="Savard J."/>
            <person name="Schinko J.B."/>
            <person name="Schmitt C."/>
            <person name="Schoppmeier M."/>
            <person name="Schroder R."/>
            <person name="Shippy T.D."/>
            <person name="Simonnet F."/>
            <person name="Marques-Souza H."/>
            <person name="Tautz D."/>
            <person name="Tomoyasu Y."/>
            <person name="Trauner J."/>
            <person name="Van der Zee M."/>
            <person name="Vervoort M."/>
            <person name="Wittkopp N."/>
            <person name="Wimmer E.A."/>
            <person name="Yang X."/>
            <person name="Jones A.K."/>
            <person name="Sattelle D.B."/>
            <person name="Ebert P.R."/>
            <person name="Nelson D."/>
            <person name="Scott J.G."/>
            <person name="Beeman R.W."/>
            <person name="Muthukrishnan S."/>
            <person name="Kramer K.J."/>
            <person name="Arakane Y."/>
            <person name="Beeman R.W."/>
            <person name="Zhu Q."/>
            <person name="Hogenkamp D."/>
            <person name="Dixit R."/>
            <person name="Oppert B."/>
            <person name="Jiang H."/>
            <person name="Zou Z."/>
            <person name="Marshall J."/>
            <person name="Elpidina E."/>
            <person name="Vinokurov K."/>
            <person name="Oppert C."/>
            <person name="Zou Z."/>
            <person name="Evans J."/>
            <person name="Lu Z."/>
            <person name="Zhao P."/>
            <person name="Sumathipala N."/>
            <person name="Altincicek B."/>
            <person name="Vilcinskas A."/>
            <person name="Williams M."/>
            <person name="Hultmark D."/>
            <person name="Hetru C."/>
            <person name="Jiang H."/>
            <person name="Grimmelikhuijzen C.J."/>
            <person name="Hauser F."/>
            <person name="Cazzamali G."/>
            <person name="Williamson M."/>
            <person name="Park Y."/>
            <person name="Li B."/>
            <person name="Tanaka Y."/>
            <person name="Predel R."/>
            <person name="Neupert S."/>
            <person name="Schachtner J."/>
            <person name="Verleyen P."/>
            <person name="Raible F."/>
            <person name="Bork P."/>
            <person name="Friedrich M."/>
            <person name="Walden K.K."/>
            <person name="Robertson H.M."/>
            <person name="Angeli S."/>
            <person name="Foret S."/>
            <person name="Bucher G."/>
            <person name="Schuetz S."/>
            <person name="Maleszka R."/>
            <person name="Wimmer E.A."/>
            <person name="Beeman R.W."/>
            <person name="Lorenzen M."/>
            <person name="Tomoyasu Y."/>
            <person name="Miller S.C."/>
            <person name="Grossmann D."/>
            <person name="Bucher G."/>
        </authorList>
    </citation>
    <scope>NUCLEOTIDE SEQUENCE [LARGE SCALE GENOMIC DNA]</scope>
    <source>
        <strain evidence="11 12">Georgia GA2</strain>
    </source>
</reference>
<dbReference type="GO" id="GO:0006629">
    <property type="term" value="P:lipid metabolic process"/>
    <property type="evidence" value="ECO:0000318"/>
    <property type="project" value="GO_Central"/>
</dbReference>
<dbReference type="eggNOG" id="KOG2624">
    <property type="taxonomic scope" value="Eukaryota"/>
</dbReference>
<evidence type="ECO:0000256" key="8">
    <source>
        <dbReference type="PIRSR" id="PIRSR000862-1"/>
    </source>
</evidence>
<accession>A0A139WHM4</accession>
<evidence type="ECO:0000256" key="4">
    <source>
        <dbReference type="ARBA" id="ARBA00022963"/>
    </source>
</evidence>
<keyword evidence="6" id="KW-0325">Glycoprotein</keyword>
<evidence type="ECO:0000259" key="10">
    <source>
        <dbReference type="Pfam" id="PF00561"/>
    </source>
</evidence>
<name>A0A139WHM4_TRICA</name>
<evidence type="ECO:0000256" key="5">
    <source>
        <dbReference type="ARBA" id="ARBA00023098"/>
    </source>
</evidence>
<dbReference type="Pfam" id="PF00561">
    <property type="entry name" value="Abhydrolase_1"/>
    <property type="match status" value="1"/>
</dbReference>
<dbReference type="Gene3D" id="3.40.50.1820">
    <property type="entry name" value="alpha/beta hydrolase"/>
    <property type="match status" value="1"/>
</dbReference>
<comment type="similarity">
    <text evidence="1 7">Belongs to the AB hydrolase superfamily. Lipase family.</text>
</comment>